<dbReference type="InterPro" id="IPR051170">
    <property type="entry name" value="Neural/epithelial_adhesion"/>
</dbReference>
<evidence type="ECO:0000313" key="6">
    <source>
        <dbReference type="EMBL" id="RXM98053.1"/>
    </source>
</evidence>
<reference evidence="6 7" key="1">
    <citation type="submission" date="2019-01" db="EMBL/GenBank/DDBJ databases">
        <title>Draft Genome and Complete Hox-Cluster Characterization of the Sterlet Sturgeon (Acipenser ruthenus).</title>
        <authorList>
            <person name="Wei Q."/>
        </authorList>
    </citation>
    <scope>NUCLEOTIDE SEQUENCE [LARGE SCALE GENOMIC DNA]</scope>
    <source>
        <strain evidence="6">WHYD16114868_AA</strain>
        <tissue evidence="6">Blood</tissue>
    </source>
</reference>
<dbReference type="GO" id="GO:0055013">
    <property type="term" value="P:cardiac muscle cell development"/>
    <property type="evidence" value="ECO:0007669"/>
    <property type="project" value="UniProtKB-ARBA"/>
</dbReference>
<dbReference type="SUPFAM" id="SSF48726">
    <property type="entry name" value="Immunoglobulin"/>
    <property type="match status" value="1"/>
</dbReference>
<gene>
    <name evidence="6" type="ORF">EOD39_13642</name>
</gene>
<keyword evidence="2" id="KW-0677">Repeat</keyword>
<feature type="domain" description="Ig-like" evidence="5">
    <location>
        <begin position="4"/>
        <end position="91"/>
    </location>
</feature>
<comment type="caution">
    <text evidence="6">The sequence shown here is derived from an EMBL/GenBank/DDBJ whole genome shotgun (WGS) entry which is preliminary data.</text>
</comment>
<protein>
    <submittedName>
        <fullName evidence="6">Pro-neuregulin-2, membrane-bound isoform</fullName>
    </submittedName>
</protein>
<dbReference type="InterPro" id="IPR036179">
    <property type="entry name" value="Ig-like_dom_sf"/>
</dbReference>
<dbReference type="AlphaFoldDB" id="A0A662YQ17"/>
<keyword evidence="3" id="KW-1015">Disulfide bond</keyword>
<dbReference type="PROSITE" id="PS50835">
    <property type="entry name" value="IG_LIKE"/>
    <property type="match status" value="1"/>
</dbReference>
<keyword evidence="7" id="KW-1185">Reference proteome</keyword>
<name>A0A662YQ17_ACIRT</name>
<dbReference type="EMBL" id="SCEB01000833">
    <property type="protein sequence ID" value="RXM98053.1"/>
    <property type="molecule type" value="Genomic_DNA"/>
</dbReference>
<feature type="non-terminal residue" evidence="6">
    <location>
        <position position="1"/>
    </location>
</feature>
<dbReference type="FunFam" id="2.60.40.10:FF:000107">
    <property type="entry name" value="Myosin, light chain kinase a"/>
    <property type="match status" value="1"/>
</dbReference>
<evidence type="ECO:0000256" key="1">
    <source>
        <dbReference type="ARBA" id="ARBA00022729"/>
    </source>
</evidence>
<dbReference type="Pfam" id="PF07679">
    <property type="entry name" value="I-set"/>
    <property type="match status" value="1"/>
</dbReference>
<dbReference type="InterPro" id="IPR003598">
    <property type="entry name" value="Ig_sub2"/>
</dbReference>
<dbReference type="PANTHER" id="PTHR12231">
    <property type="entry name" value="CTX-RELATED TYPE I TRANSMEMBRANE PROTEIN"/>
    <property type="match status" value="1"/>
</dbReference>
<dbReference type="InterPro" id="IPR003599">
    <property type="entry name" value="Ig_sub"/>
</dbReference>
<sequence length="129" mass="14109">ASPPKIKKIKNQVLQEGEKLTLKCEATGNPTLTYKWYRDGTELNKSPEIKIKSGRKNSRLQISSVKLADGGDYTCEVENILGKETMKTTISIQSTAQTSHTALVPSLEGITMISVECRVQAGLNQKGSQ</sequence>
<dbReference type="InterPro" id="IPR013783">
    <property type="entry name" value="Ig-like_fold"/>
</dbReference>
<keyword evidence="1" id="KW-0732">Signal</keyword>
<dbReference type="GO" id="GO:0003007">
    <property type="term" value="P:heart morphogenesis"/>
    <property type="evidence" value="ECO:0007669"/>
    <property type="project" value="UniProtKB-ARBA"/>
</dbReference>
<dbReference type="InterPro" id="IPR007110">
    <property type="entry name" value="Ig-like_dom"/>
</dbReference>
<keyword evidence="4" id="KW-0393">Immunoglobulin domain</keyword>
<evidence type="ECO:0000256" key="2">
    <source>
        <dbReference type="ARBA" id="ARBA00022737"/>
    </source>
</evidence>
<dbReference type="Proteomes" id="UP000289886">
    <property type="component" value="Unassembled WGS sequence"/>
</dbReference>
<dbReference type="GO" id="GO:0043005">
    <property type="term" value="C:neuron projection"/>
    <property type="evidence" value="ECO:0007669"/>
    <property type="project" value="TreeGrafter"/>
</dbReference>
<evidence type="ECO:0000256" key="3">
    <source>
        <dbReference type="ARBA" id="ARBA00023157"/>
    </source>
</evidence>
<accession>A0A662YQ17</accession>
<dbReference type="Gene3D" id="2.60.40.10">
    <property type="entry name" value="Immunoglobulins"/>
    <property type="match status" value="1"/>
</dbReference>
<evidence type="ECO:0000256" key="4">
    <source>
        <dbReference type="ARBA" id="ARBA00023319"/>
    </source>
</evidence>
<dbReference type="SMART" id="SM00408">
    <property type="entry name" value="IGc2"/>
    <property type="match status" value="1"/>
</dbReference>
<proteinExistence type="predicted"/>
<dbReference type="PANTHER" id="PTHR12231:SF253">
    <property type="entry name" value="DPR-INTERACTING PROTEIN ETA, ISOFORM B-RELATED"/>
    <property type="match status" value="1"/>
</dbReference>
<dbReference type="InterPro" id="IPR013098">
    <property type="entry name" value="Ig_I-set"/>
</dbReference>
<organism evidence="6 7">
    <name type="scientific">Acipenser ruthenus</name>
    <name type="common">Sterlet sturgeon</name>
    <dbReference type="NCBI Taxonomy" id="7906"/>
    <lineage>
        <taxon>Eukaryota</taxon>
        <taxon>Metazoa</taxon>
        <taxon>Chordata</taxon>
        <taxon>Craniata</taxon>
        <taxon>Vertebrata</taxon>
        <taxon>Euteleostomi</taxon>
        <taxon>Actinopterygii</taxon>
        <taxon>Chondrostei</taxon>
        <taxon>Acipenseriformes</taxon>
        <taxon>Acipenseridae</taxon>
        <taxon>Acipenser</taxon>
    </lineage>
</organism>
<dbReference type="SMART" id="SM00409">
    <property type="entry name" value="IG"/>
    <property type="match status" value="1"/>
</dbReference>
<evidence type="ECO:0000313" key="7">
    <source>
        <dbReference type="Proteomes" id="UP000289886"/>
    </source>
</evidence>
<evidence type="ECO:0000259" key="5">
    <source>
        <dbReference type="PROSITE" id="PS50835"/>
    </source>
</evidence>